<keyword evidence="3" id="KW-1185">Reference proteome</keyword>
<evidence type="ECO:0000259" key="1">
    <source>
        <dbReference type="Pfam" id="PF22322"/>
    </source>
</evidence>
<feature type="domain" description="DUF6973" evidence="1">
    <location>
        <begin position="42"/>
        <end position="150"/>
    </location>
</feature>
<gene>
    <name evidence="2" type="ORF">DVG78_23410</name>
</gene>
<comment type="caution">
    <text evidence="2">The sequence shown here is derived from an EMBL/GenBank/DDBJ whole genome shotgun (WGS) entry which is preliminary data.</text>
</comment>
<protein>
    <recommendedName>
        <fullName evidence="1">DUF6973 domain-containing protein</fullName>
    </recommendedName>
</protein>
<name>A0A369I9X8_9BACT</name>
<proteinExistence type="predicted"/>
<dbReference type="InterPro" id="IPR055015">
    <property type="entry name" value="GCX_COOH"/>
</dbReference>
<dbReference type="OrthoDB" id="1496068at2"/>
<dbReference type="Pfam" id="PF22322">
    <property type="entry name" value="DUF6973"/>
    <property type="match status" value="1"/>
</dbReference>
<dbReference type="EMBL" id="QPIW01000026">
    <property type="protein sequence ID" value="RDB03466.1"/>
    <property type="molecule type" value="Genomic_DNA"/>
</dbReference>
<reference evidence="2 3" key="1">
    <citation type="submission" date="2018-07" db="EMBL/GenBank/DDBJ databases">
        <title>Genome analysis of Runella aurantiaca.</title>
        <authorList>
            <person name="Yang X."/>
        </authorList>
    </citation>
    <scope>NUCLEOTIDE SEQUENCE [LARGE SCALE GENOMIC DNA]</scope>
    <source>
        <strain evidence="2 3">YX9</strain>
    </source>
</reference>
<sequence>MLKPFFLYVFLLCCLSVKASIGHQLPLFLSKPLGLNPRVEALAFMYPAQAPLIFDAGNEANAYTDQFFGVGAQSQNDNSSNAFRHSLWNALAVKKLKDAGANDATANDIVQQFTSAYEYNDAGTALVKTAASAMDLHNNLVGRSFKNYTTVNQLLDSLFLKSIEPKVITSTLSQILASHNADVNTAWDLLENTDSSGLNVSKFLVRIDPCTVSLALNHTITDTVKFEVSTNIQAQNILSPSAKVTYDAQNYVLLNPGFKADQGSTFSAYVDGCGNK</sequence>
<dbReference type="NCBIfam" id="NF045639">
    <property type="entry name" value="GCX_COOH"/>
    <property type="match status" value="1"/>
</dbReference>
<accession>A0A369I9X8</accession>
<dbReference type="Proteomes" id="UP000253141">
    <property type="component" value="Unassembled WGS sequence"/>
</dbReference>
<evidence type="ECO:0000313" key="3">
    <source>
        <dbReference type="Proteomes" id="UP000253141"/>
    </source>
</evidence>
<organism evidence="2 3">
    <name type="scientific">Runella aurantiaca</name>
    <dbReference type="NCBI Taxonomy" id="2282308"/>
    <lineage>
        <taxon>Bacteria</taxon>
        <taxon>Pseudomonadati</taxon>
        <taxon>Bacteroidota</taxon>
        <taxon>Cytophagia</taxon>
        <taxon>Cytophagales</taxon>
        <taxon>Spirosomataceae</taxon>
        <taxon>Runella</taxon>
    </lineage>
</organism>
<dbReference type="RefSeq" id="WP_114463458.1">
    <property type="nucleotide sequence ID" value="NZ_QPIW01000026.1"/>
</dbReference>
<dbReference type="AlphaFoldDB" id="A0A369I9X8"/>
<evidence type="ECO:0000313" key="2">
    <source>
        <dbReference type="EMBL" id="RDB03466.1"/>
    </source>
</evidence>
<dbReference type="InterPro" id="IPR054246">
    <property type="entry name" value="DUF6973"/>
</dbReference>